<reference evidence="1 4" key="1">
    <citation type="submission" date="2018-09" db="EMBL/GenBank/DDBJ databases">
        <title>Roseomonas sp. nov., isolated from feces of Tibetan antelopes in the Qinghai-Tibet plateau, China.</title>
        <authorList>
            <person name="Tian Z."/>
        </authorList>
    </citation>
    <scope>NUCLEOTIDE SEQUENCE [LARGE SCALE GENOMIC DNA]</scope>
    <source>
        <strain evidence="2 3">Z23</strain>
        <strain evidence="1 4">Z24</strain>
    </source>
</reference>
<evidence type="ECO:0008006" key="5">
    <source>
        <dbReference type="Google" id="ProtNLM"/>
    </source>
</evidence>
<dbReference type="Proteomes" id="UP000278036">
    <property type="component" value="Unassembled WGS sequence"/>
</dbReference>
<gene>
    <name evidence="1" type="ORF">D6Z83_21360</name>
    <name evidence="2" type="ORF">EBE87_24380</name>
</gene>
<name>A0A3A9J9D1_9PROT</name>
<keyword evidence="3" id="KW-1185">Reference proteome</keyword>
<dbReference type="Pfam" id="PF08795">
    <property type="entry name" value="DUF1796"/>
    <property type="match status" value="1"/>
</dbReference>
<dbReference type="InterPro" id="IPR014903">
    <property type="entry name" value="DUF1796"/>
</dbReference>
<sequence length="221" mass="24936">MPVAQRAFRHVISLGTHCYVSHLLQRLGLRQAAGPFDWIFSDARMNAACLEDNFRRHFLDREQYVPVDTPRGLRFGHRDFSARLNLEVIFNHHDPRTEADHQHFQRSVTRLEAVLDGDASKLFLCLTPPYRAQPAALATLDAAIQARTSNAHLMVIVAEAAKQPAEQPVLQVRQATETLEVFHRVSTAPMKGGLTYDNPAHEQVIIDLLRRFDLTSASKAP</sequence>
<evidence type="ECO:0000313" key="1">
    <source>
        <dbReference type="EMBL" id="RKK02131.1"/>
    </source>
</evidence>
<dbReference type="InParanoid" id="A0A3A9J9D1"/>
<organism evidence="1 4">
    <name type="scientific">Teichococcus wenyumeiae</name>
    <dbReference type="NCBI Taxonomy" id="2478470"/>
    <lineage>
        <taxon>Bacteria</taxon>
        <taxon>Pseudomonadati</taxon>
        <taxon>Pseudomonadota</taxon>
        <taxon>Alphaproteobacteria</taxon>
        <taxon>Acetobacterales</taxon>
        <taxon>Roseomonadaceae</taxon>
        <taxon>Roseomonas</taxon>
    </lineage>
</organism>
<evidence type="ECO:0000313" key="2">
    <source>
        <dbReference type="EMBL" id="RMI17024.1"/>
    </source>
</evidence>
<proteinExistence type="predicted"/>
<dbReference type="EMBL" id="RFLX01000041">
    <property type="protein sequence ID" value="RMI17024.1"/>
    <property type="molecule type" value="Genomic_DNA"/>
</dbReference>
<evidence type="ECO:0000313" key="4">
    <source>
        <dbReference type="Proteomes" id="UP000278036"/>
    </source>
</evidence>
<evidence type="ECO:0000313" key="3">
    <source>
        <dbReference type="Proteomes" id="UP000274097"/>
    </source>
</evidence>
<dbReference type="AlphaFoldDB" id="A0A3A9J9D1"/>
<protein>
    <recommendedName>
        <fullName evidence="5">Papain-like cysteine peptidase</fullName>
    </recommendedName>
</protein>
<accession>A0A3A9J9D1</accession>
<dbReference type="Proteomes" id="UP000274097">
    <property type="component" value="Unassembled WGS sequence"/>
</dbReference>
<comment type="caution">
    <text evidence="1">The sequence shown here is derived from an EMBL/GenBank/DDBJ whole genome shotgun (WGS) entry which is preliminary data.</text>
</comment>
<dbReference type="EMBL" id="RAQU01000181">
    <property type="protein sequence ID" value="RKK02131.1"/>
    <property type="molecule type" value="Genomic_DNA"/>
</dbReference>